<dbReference type="EMBL" id="CP017562">
    <property type="protein sequence ID" value="QXE07247.1"/>
    <property type="molecule type" value="Genomic_DNA"/>
</dbReference>
<accession>A0A8F4QI67</accession>
<name>A0A8F4QI67_9BURK</name>
<sequence>MPIRPAASTRIAQPHDELAKLVRAQPMLIDEHHFAAIDCVAQRLAYLKRQTAREH</sequence>
<evidence type="ECO:0000313" key="1">
    <source>
        <dbReference type="EMBL" id="QXE07247.1"/>
    </source>
</evidence>
<protein>
    <submittedName>
        <fullName evidence="1">Uncharacterized protein</fullName>
    </submittedName>
</protein>
<proteinExistence type="predicted"/>
<organism evidence="1 2">
    <name type="scientific">Paraburkholderia sprentiae WSM5005</name>
    <dbReference type="NCBI Taxonomy" id="754502"/>
    <lineage>
        <taxon>Bacteria</taxon>
        <taxon>Pseudomonadati</taxon>
        <taxon>Pseudomonadota</taxon>
        <taxon>Betaproteobacteria</taxon>
        <taxon>Burkholderiales</taxon>
        <taxon>Burkholderiaceae</taxon>
        <taxon>Paraburkholderia</taxon>
    </lineage>
</organism>
<dbReference type="Proteomes" id="UP000179860">
    <property type="component" value="Chromosome 2"/>
</dbReference>
<dbReference type="RefSeq" id="WP_162162763.1">
    <property type="nucleotide sequence ID" value="NZ_CP017562.2"/>
</dbReference>
<evidence type="ECO:0000313" key="2">
    <source>
        <dbReference type="Proteomes" id="UP000179860"/>
    </source>
</evidence>
<gene>
    <name evidence="1" type="ORF">BJG93_36095</name>
</gene>
<keyword evidence="2" id="KW-1185">Reference proteome</keyword>
<reference evidence="1" key="1">
    <citation type="submission" date="2016-09" db="EMBL/GenBank/DDBJ databases">
        <title>The Complete Genome of Burkholderia sprentiae wsm5005.</title>
        <authorList>
            <person name="De Meyer S."/>
            <person name="Wang P."/>
            <person name="Terpolilli J."/>
        </authorList>
    </citation>
    <scope>NUCLEOTIDE SEQUENCE [LARGE SCALE GENOMIC DNA]</scope>
    <source>
        <strain evidence="1">WSM5005</strain>
    </source>
</reference>
<dbReference type="KEGG" id="pspw:BJG93_36095"/>
<dbReference type="AlphaFoldDB" id="A0A8F4QI67"/>